<dbReference type="InterPro" id="IPR011037">
    <property type="entry name" value="Pyrv_Knase-like_insert_dom_sf"/>
</dbReference>
<evidence type="ECO:0000313" key="3">
    <source>
        <dbReference type="Proteomes" id="UP000294225"/>
    </source>
</evidence>
<evidence type="ECO:0000313" key="2">
    <source>
        <dbReference type="EMBL" id="TCC35465.1"/>
    </source>
</evidence>
<comment type="caution">
    <text evidence="2">The sequence shown here is derived from an EMBL/GenBank/DDBJ whole genome shotgun (WGS) entry which is preliminary data.</text>
</comment>
<dbReference type="Proteomes" id="UP000294225">
    <property type="component" value="Unassembled WGS sequence"/>
</dbReference>
<dbReference type="GO" id="GO:0003824">
    <property type="term" value="F:catalytic activity"/>
    <property type="evidence" value="ECO:0007669"/>
    <property type="project" value="InterPro"/>
</dbReference>
<evidence type="ECO:0000259" key="1">
    <source>
        <dbReference type="PROSITE" id="PS51340"/>
    </source>
</evidence>
<dbReference type="SUPFAM" id="SSF50800">
    <property type="entry name" value="PK beta-barrel domain-like"/>
    <property type="match status" value="1"/>
</dbReference>
<reference evidence="2 3" key="1">
    <citation type="submission" date="2019-02" db="EMBL/GenBank/DDBJ databases">
        <title>Kribbella capetownensis sp. nov. and Kribbella speibonae sp. nov., isolated from soil.</title>
        <authorList>
            <person name="Curtis S.M."/>
            <person name="Norton I."/>
            <person name="Everest G.J."/>
            <person name="Meyers P.R."/>
        </authorList>
    </citation>
    <scope>NUCLEOTIDE SEQUENCE [LARGE SCALE GENOMIC DNA]</scope>
    <source>
        <strain evidence="2 3">YM55</strain>
    </source>
</reference>
<organism evidence="2 3">
    <name type="scientific">Kribbella speibonae</name>
    <dbReference type="NCBI Taxonomy" id="1572660"/>
    <lineage>
        <taxon>Bacteria</taxon>
        <taxon>Bacillati</taxon>
        <taxon>Actinomycetota</taxon>
        <taxon>Actinomycetes</taxon>
        <taxon>Propionibacteriales</taxon>
        <taxon>Kribbellaceae</taxon>
        <taxon>Kribbella</taxon>
    </lineage>
</organism>
<dbReference type="Pfam" id="PF03473">
    <property type="entry name" value="MOSC"/>
    <property type="match status" value="1"/>
</dbReference>
<dbReference type="GO" id="GO:0030170">
    <property type="term" value="F:pyridoxal phosphate binding"/>
    <property type="evidence" value="ECO:0007669"/>
    <property type="project" value="InterPro"/>
</dbReference>
<dbReference type="InterPro" id="IPR005303">
    <property type="entry name" value="MOCOS_middle"/>
</dbReference>
<name>A0A4R0J2Q6_9ACTN</name>
<sequence length="298" mass="31633">MFQQGKAGYPWPVSVAKVAALAYYPVKGLAGIPVETAEVGPTGLVNDRLFMLVQPDGTFLSQRKLPAMATLRAELAGDALQLSAPGAPDLEVEIRYDGKRRDVSLFEKWFGQGVVQDPAADGWFTARLGAPAALVRVTPEHERPGWGAHRGLTGFGDAHALMITSQASLDGLNARILERGADAIPMNRFRPNLVISGWDEPHTEDKVLRMTAGAVQIGYSARGIRCAVPTVDQATGAKSGPEPTRTLATYRREPAYGGGVSFGVKGAVLAPGNITVGDEITVHEWIADGADPAPATRT</sequence>
<dbReference type="PANTHER" id="PTHR14237">
    <property type="entry name" value="MOLYBDOPTERIN COFACTOR SULFURASE MOSC"/>
    <property type="match status" value="1"/>
</dbReference>
<feature type="domain" description="MOSC" evidence="1">
    <location>
        <begin position="132"/>
        <end position="283"/>
    </location>
</feature>
<dbReference type="PROSITE" id="PS51340">
    <property type="entry name" value="MOSC"/>
    <property type="match status" value="1"/>
</dbReference>
<proteinExistence type="predicted"/>
<protein>
    <submittedName>
        <fullName evidence="2">MOSC domain-containing protein</fullName>
    </submittedName>
</protein>
<dbReference type="EMBL" id="SJKC01000003">
    <property type="protein sequence ID" value="TCC35465.1"/>
    <property type="molecule type" value="Genomic_DNA"/>
</dbReference>
<dbReference type="InterPro" id="IPR005302">
    <property type="entry name" value="MoCF_Sase_C"/>
</dbReference>
<dbReference type="PANTHER" id="PTHR14237:SF19">
    <property type="entry name" value="MITOCHONDRIAL AMIDOXIME REDUCING COMPONENT 1"/>
    <property type="match status" value="1"/>
</dbReference>
<dbReference type="Pfam" id="PF03476">
    <property type="entry name" value="MOSC_N"/>
    <property type="match status" value="1"/>
</dbReference>
<dbReference type="GO" id="GO:0030151">
    <property type="term" value="F:molybdenum ion binding"/>
    <property type="evidence" value="ECO:0007669"/>
    <property type="project" value="InterPro"/>
</dbReference>
<dbReference type="AlphaFoldDB" id="A0A4R0J2Q6"/>
<accession>A0A4R0J2Q6</accession>
<gene>
    <name evidence="2" type="ORF">E0H92_22200</name>
</gene>
<dbReference type="SUPFAM" id="SSF141673">
    <property type="entry name" value="MOSC N-terminal domain-like"/>
    <property type="match status" value="1"/>
</dbReference>